<protein>
    <submittedName>
        <fullName evidence="1">Uncharacterized protein</fullName>
    </submittedName>
</protein>
<proteinExistence type="predicted"/>
<dbReference type="Proteomes" id="UP000281261">
    <property type="component" value="Unassembled WGS sequence"/>
</dbReference>
<dbReference type="AlphaFoldDB" id="A0A420ZB37"/>
<accession>A0A420ZB37</accession>
<sequence>MSESKNNKKKVKKIVIDPSKINIRDDYPVPKALQSWHSPEELTQEFLDFFSELLTLSRYIAQQLNEGEEVSESIAKRASVVKAILKEILDNTFLSGHHRFGILVELMLDTYMSIYARQQQQQRQRLVNELKKKMGYVA</sequence>
<name>A0A420ZB37_UNCK3</name>
<dbReference type="EMBL" id="QMNG01000099">
    <property type="protein sequence ID" value="RLC35964.1"/>
    <property type="molecule type" value="Genomic_DNA"/>
</dbReference>
<reference evidence="1 2" key="1">
    <citation type="submission" date="2018-06" db="EMBL/GenBank/DDBJ databases">
        <title>Extensive metabolic versatility and redundancy in microbially diverse, dynamic hydrothermal sediments.</title>
        <authorList>
            <person name="Dombrowski N."/>
            <person name="Teske A."/>
            <person name="Baker B.J."/>
        </authorList>
    </citation>
    <scope>NUCLEOTIDE SEQUENCE [LARGE SCALE GENOMIC DNA]</scope>
    <source>
        <strain evidence="1">B79_G16</strain>
    </source>
</reference>
<organism evidence="1 2">
    <name type="scientific">candidate division Kazan bacterium</name>
    <dbReference type="NCBI Taxonomy" id="2202143"/>
    <lineage>
        <taxon>Bacteria</taxon>
        <taxon>Bacteria division Kazan-3B-28</taxon>
    </lineage>
</organism>
<comment type="caution">
    <text evidence="1">The sequence shown here is derived from an EMBL/GenBank/DDBJ whole genome shotgun (WGS) entry which is preliminary data.</text>
</comment>
<evidence type="ECO:0000313" key="2">
    <source>
        <dbReference type="Proteomes" id="UP000281261"/>
    </source>
</evidence>
<evidence type="ECO:0000313" key="1">
    <source>
        <dbReference type="EMBL" id="RLC35964.1"/>
    </source>
</evidence>
<gene>
    <name evidence="1" type="ORF">DRH29_05435</name>
</gene>